<dbReference type="InterPro" id="IPR030689">
    <property type="entry name" value="Cytochrome_b"/>
</dbReference>
<dbReference type="GO" id="GO:0046872">
    <property type="term" value="F:metal ion binding"/>
    <property type="evidence" value="ECO:0007669"/>
    <property type="project" value="UniProtKB-UniRule"/>
</dbReference>
<keyword evidence="6 19" id="KW-0349">Heme</keyword>
<keyword evidence="11 20" id="KW-0249">Electron transport</keyword>
<evidence type="ECO:0000256" key="15">
    <source>
        <dbReference type="ARBA" id="ARBA00023128"/>
    </source>
</evidence>
<feature type="binding site" description="axial binding residue" evidence="19">
    <location>
        <position position="196"/>
    </location>
    <ligand>
        <name>heme b</name>
        <dbReference type="ChEBI" id="CHEBI:60344"/>
        <label>b566</label>
    </ligand>
    <ligandPart>
        <name>Fe</name>
        <dbReference type="ChEBI" id="CHEBI:18248"/>
    </ligandPart>
</feature>
<organism evidence="23">
    <name type="scientific">Scomber australasicus</name>
    <name type="common">Blue mackerel</name>
    <dbReference type="NCBI Taxonomy" id="29150"/>
    <lineage>
        <taxon>Eukaryota</taxon>
        <taxon>Metazoa</taxon>
        <taxon>Chordata</taxon>
        <taxon>Craniata</taxon>
        <taxon>Vertebrata</taxon>
        <taxon>Euteleostomi</taxon>
        <taxon>Actinopterygii</taxon>
        <taxon>Neopterygii</taxon>
        <taxon>Teleostei</taxon>
        <taxon>Neoteleostei</taxon>
        <taxon>Acanthomorphata</taxon>
        <taxon>Pelagiaria</taxon>
        <taxon>Scombriformes</taxon>
        <taxon>Scombridae</taxon>
        <taxon>Scomber</taxon>
    </lineage>
</organism>
<proteinExistence type="inferred from homology"/>
<keyword evidence="7 20" id="KW-0679">Respiratory chain</keyword>
<dbReference type="PANTHER" id="PTHR19271:SF16">
    <property type="entry name" value="CYTOCHROME B"/>
    <property type="match status" value="1"/>
</dbReference>
<dbReference type="EMBL" id="AB488407">
    <property type="protein sequence ID" value="BAI65904.1"/>
    <property type="molecule type" value="Genomic_DNA"/>
</dbReference>
<evidence type="ECO:0000256" key="5">
    <source>
        <dbReference type="ARBA" id="ARBA00022448"/>
    </source>
</evidence>
<keyword evidence="10" id="KW-0999">Mitochondrion inner membrane</keyword>
<keyword evidence="9 19" id="KW-0479">Metal-binding</keyword>
<evidence type="ECO:0000256" key="12">
    <source>
        <dbReference type="ARBA" id="ARBA00022989"/>
    </source>
</evidence>
<feature type="transmembrane region" description="Helical" evidence="20">
    <location>
        <begin position="178"/>
        <end position="200"/>
    </location>
</feature>
<dbReference type="GO" id="GO:0016491">
    <property type="term" value="F:oxidoreductase activity"/>
    <property type="evidence" value="ECO:0007669"/>
    <property type="project" value="UniProtKB-UniRule"/>
</dbReference>
<dbReference type="Gene3D" id="1.20.810.10">
    <property type="entry name" value="Cytochrome Bc1 Complex, Chain C"/>
    <property type="match status" value="1"/>
</dbReference>
<feature type="domain" description="Cytochrome b/b6 N-terminal region profile" evidence="21">
    <location>
        <begin position="1"/>
        <end position="209"/>
    </location>
</feature>
<feature type="binding site" description="axial binding residue" evidence="19">
    <location>
        <position position="97"/>
    </location>
    <ligand>
        <name>heme b</name>
        <dbReference type="ChEBI" id="CHEBI:60344"/>
        <label>b566</label>
    </ligand>
    <ligandPart>
        <name>Fe</name>
        <dbReference type="ChEBI" id="CHEBI:18248"/>
    </ligandPart>
</feature>
<dbReference type="GeneID" id="8703853"/>
<feature type="binding site" evidence="18">
    <location>
        <position position="201"/>
    </location>
    <ligand>
        <name>a ubiquinone</name>
        <dbReference type="ChEBI" id="CHEBI:16389"/>
    </ligand>
</feature>
<dbReference type="FunFam" id="1.20.810.10:FF:000002">
    <property type="entry name" value="Cytochrome b"/>
    <property type="match status" value="1"/>
</dbReference>
<dbReference type="InterPro" id="IPR027387">
    <property type="entry name" value="Cytb/b6-like_sf"/>
</dbReference>
<reference evidence="23" key="1">
    <citation type="journal article" date="2010" name="Gene">
        <title>Evolutionary relatedness of mackerels of the genus Scomber based on complete mitochondrial genomes: strong support to the recognition of Atlantic Scomber colias and Pacific Scomber japonicus as distinct species.</title>
        <authorList>
            <person name="Catanese G."/>
            <person name="Manchado M."/>
            <person name="Infante C."/>
        </authorList>
    </citation>
    <scope>NUCLEOTIDE SEQUENCE</scope>
</reference>
<keyword evidence="16 20" id="KW-0472">Membrane</keyword>
<evidence type="ECO:0000256" key="4">
    <source>
        <dbReference type="ARBA" id="ARBA00013531"/>
    </source>
</evidence>
<keyword evidence="14" id="KW-0830">Ubiquinone</keyword>
<comment type="cofactor">
    <cofactor evidence="20">
        <name>heme b</name>
        <dbReference type="ChEBI" id="CHEBI:60344"/>
    </cofactor>
    <text evidence="20">Binds 2 heme groups non-covalently.</text>
</comment>
<evidence type="ECO:0000256" key="3">
    <source>
        <dbReference type="ARBA" id="ARBA00011660"/>
    </source>
</evidence>
<comment type="subunit">
    <text evidence="3">The cytochrome bc1 complex contains 3 respiratory subunits (MT-CYB, CYC1 and UQCRFS1), 2 core proteins (UQCRC1 and UQCRC2) and probably 6 low-molecular weight proteins.</text>
</comment>
<geneLocation type="mitochondrion" evidence="23"/>
<evidence type="ECO:0000256" key="2">
    <source>
        <dbReference type="ARBA" id="ARBA00004448"/>
    </source>
</evidence>
<comment type="similarity">
    <text evidence="17 20">Belongs to the cytochrome b family.</text>
</comment>
<feature type="transmembrane region" description="Helical" evidence="20">
    <location>
        <begin position="346"/>
        <end position="366"/>
    </location>
</feature>
<dbReference type="SUPFAM" id="SSF81342">
    <property type="entry name" value="Transmembrane di-heme cytochromes"/>
    <property type="match status" value="1"/>
</dbReference>
<feature type="transmembrane region" description="Helical" evidence="20">
    <location>
        <begin position="110"/>
        <end position="133"/>
    </location>
</feature>
<feature type="transmembrane region" description="Helical" evidence="20">
    <location>
        <begin position="288"/>
        <end position="308"/>
    </location>
</feature>
<dbReference type="InterPro" id="IPR005797">
    <property type="entry name" value="Cyt_b/b6_N"/>
</dbReference>
<keyword evidence="8 20" id="KW-0812">Transmembrane</keyword>
<dbReference type="Pfam" id="PF00032">
    <property type="entry name" value="Cytochrom_B_C"/>
    <property type="match status" value="1"/>
</dbReference>
<evidence type="ECO:0000256" key="1">
    <source>
        <dbReference type="ARBA" id="ARBA00002566"/>
    </source>
</evidence>
<evidence type="ECO:0000256" key="11">
    <source>
        <dbReference type="ARBA" id="ARBA00022982"/>
    </source>
</evidence>
<dbReference type="AlphaFoldDB" id="D2KVX1"/>
<dbReference type="CDD" id="cd00284">
    <property type="entry name" value="Cytochrome_b_N"/>
    <property type="match status" value="1"/>
</dbReference>
<feature type="transmembrane region" description="Helical" evidence="20">
    <location>
        <begin position="320"/>
        <end position="340"/>
    </location>
</feature>
<feature type="binding site" description="axial binding residue" evidence="19">
    <location>
        <position position="83"/>
    </location>
    <ligand>
        <name>heme b</name>
        <dbReference type="ChEBI" id="CHEBI:60344"/>
        <label>b562</label>
    </ligand>
    <ligandPart>
        <name>Fe</name>
        <dbReference type="ChEBI" id="CHEBI:18248"/>
    </ligandPart>
</feature>
<dbReference type="InterPro" id="IPR048259">
    <property type="entry name" value="Cytochrome_b_N_euk/bac"/>
</dbReference>
<evidence type="ECO:0000256" key="7">
    <source>
        <dbReference type="ARBA" id="ARBA00022660"/>
    </source>
</evidence>
<evidence type="ECO:0000256" key="20">
    <source>
        <dbReference type="RuleBase" id="RU362117"/>
    </source>
</evidence>
<gene>
    <name evidence="23" type="primary">cytb</name>
</gene>
<evidence type="ECO:0000256" key="14">
    <source>
        <dbReference type="ARBA" id="ARBA00023075"/>
    </source>
</evidence>
<evidence type="ECO:0000256" key="18">
    <source>
        <dbReference type="PIRSR" id="PIRSR038885-1"/>
    </source>
</evidence>
<dbReference type="GO" id="GO:0006122">
    <property type="term" value="P:mitochondrial electron transport, ubiquinol to cytochrome c"/>
    <property type="evidence" value="ECO:0007669"/>
    <property type="project" value="TreeGrafter"/>
</dbReference>
<dbReference type="CDD" id="cd00290">
    <property type="entry name" value="cytochrome_b_C"/>
    <property type="match status" value="1"/>
</dbReference>
<keyword evidence="12 20" id="KW-1133">Transmembrane helix</keyword>
<accession>D2KVX1</accession>
<feature type="transmembrane region" description="Helical" evidence="20">
    <location>
        <begin position="29"/>
        <end position="56"/>
    </location>
</feature>
<evidence type="ECO:0000256" key="8">
    <source>
        <dbReference type="ARBA" id="ARBA00022692"/>
    </source>
</evidence>
<dbReference type="GO" id="GO:0008121">
    <property type="term" value="F:quinol-cytochrome-c reductase activity"/>
    <property type="evidence" value="ECO:0007669"/>
    <property type="project" value="InterPro"/>
</dbReference>
<evidence type="ECO:0000256" key="6">
    <source>
        <dbReference type="ARBA" id="ARBA00022617"/>
    </source>
</evidence>
<dbReference type="PANTHER" id="PTHR19271">
    <property type="entry name" value="CYTOCHROME B"/>
    <property type="match status" value="1"/>
</dbReference>
<dbReference type="PROSITE" id="PS51003">
    <property type="entry name" value="CYTB_CTER"/>
    <property type="match status" value="1"/>
</dbReference>
<keyword evidence="15 20" id="KW-0496">Mitochondrion</keyword>
<dbReference type="PIRSF" id="PIRSF038885">
    <property type="entry name" value="COB"/>
    <property type="match status" value="1"/>
</dbReference>
<feature type="binding site" description="axial binding residue" evidence="19">
    <location>
        <position position="182"/>
    </location>
    <ligand>
        <name>heme b</name>
        <dbReference type="ChEBI" id="CHEBI:60344"/>
        <label>b562</label>
    </ligand>
    <ligandPart>
        <name>Fe</name>
        <dbReference type="ChEBI" id="CHEBI:18248"/>
    </ligandPart>
</feature>
<protein>
    <recommendedName>
        <fullName evidence="4 20">Cytochrome b</fullName>
    </recommendedName>
</protein>
<evidence type="ECO:0000256" key="17">
    <source>
        <dbReference type="ARBA" id="ARBA00061233"/>
    </source>
</evidence>
<dbReference type="SUPFAM" id="SSF81648">
    <property type="entry name" value="a domain/subunit of cytochrome bc1 complex (Ubiquinol-cytochrome c reductase)"/>
    <property type="match status" value="1"/>
</dbReference>
<evidence type="ECO:0000256" key="16">
    <source>
        <dbReference type="ARBA" id="ARBA00023136"/>
    </source>
</evidence>
<dbReference type="PROSITE" id="PS51002">
    <property type="entry name" value="CYTB_NTER"/>
    <property type="match status" value="1"/>
</dbReference>
<evidence type="ECO:0000256" key="13">
    <source>
        <dbReference type="ARBA" id="ARBA00023004"/>
    </source>
</evidence>
<comment type="function">
    <text evidence="1 20">Component of the ubiquinol-cytochrome c reductase complex (complex III or cytochrome b-c1 complex) that is part of the mitochondrial respiratory chain. The b-c1 complex mediates electron transfer from ubiquinol to cytochrome c. Contributes to the generation of a proton gradient across the mitochondrial membrane that is then used for ATP synthesis.</text>
</comment>
<evidence type="ECO:0000259" key="21">
    <source>
        <dbReference type="PROSITE" id="PS51002"/>
    </source>
</evidence>
<sequence>MASLRKTHPLLKIANDALVDLPSPANISVWWNFGSLLGLCLISQILTGLFLAMHYTPDVESAFDSVAHICRDVNFGWLIRNLHANGASFFFICIYLHIGRGLYYGSYLFMGTWNIGVVLLLLVMMTAFVGYVLPWGQMSFWGATVITNLLSAVPYVGTTLVEWIWGGFSVDNATLTRFFAFHFLFPFVILAATILHLLFLHETGSNNPIGLNSNADKISFHPYFTYKDLLGFAVLLVALSSLALFSPNLLGDPDNFTPANPMVTPPHIKPEWYFLFAYAILRSIPNKLGGVLALLASILILMLVPFLHTSKQRALTFRPASQFLFWTLVADVVVLTWIGGMPAEQPFIIIGQVASVLYFSLFLVLFPLTGWVENKILGWA</sequence>
<evidence type="ECO:0000313" key="23">
    <source>
        <dbReference type="EMBL" id="BAI65904.1"/>
    </source>
</evidence>
<dbReference type="Pfam" id="PF00033">
    <property type="entry name" value="Cytochrome_B"/>
    <property type="match status" value="1"/>
</dbReference>
<dbReference type="RefSeq" id="YP_003377685.1">
    <property type="nucleotide sequence ID" value="NC_013725.1"/>
</dbReference>
<dbReference type="InterPro" id="IPR048260">
    <property type="entry name" value="Cytochrome_b_C_euk/bac"/>
</dbReference>
<feature type="transmembrane region" description="Helical" evidence="20">
    <location>
        <begin position="229"/>
        <end position="250"/>
    </location>
</feature>
<evidence type="ECO:0000256" key="9">
    <source>
        <dbReference type="ARBA" id="ARBA00022723"/>
    </source>
</evidence>
<dbReference type="InterPro" id="IPR016174">
    <property type="entry name" value="Di-haem_cyt_TM"/>
</dbReference>
<dbReference type="InterPro" id="IPR036150">
    <property type="entry name" value="Cyt_b/b6_C_sf"/>
</dbReference>
<feature type="domain" description="Cytochrome b/b6 C-terminal region profile" evidence="22">
    <location>
        <begin position="210"/>
        <end position="380"/>
    </location>
</feature>
<name>D2KVX1_SCOAU</name>
<evidence type="ECO:0000256" key="19">
    <source>
        <dbReference type="PIRSR" id="PIRSR038885-2"/>
    </source>
</evidence>
<dbReference type="GO" id="GO:0045275">
    <property type="term" value="C:respiratory chain complex III"/>
    <property type="evidence" value="ECO:0007669"/>
    <property type="project" value="InterPro"/>
</dbReference>
<dbReference type="CTD" id="4519"/>
<evidence type="ECO:0000256" key="10">
    <source>
        <dbReference type="ARBA" id="ARBA00022792"/>
    </source>
</evidence>
<keyword evidence="13 19" id="KW-0408">Iron</keyword>
<feature type="transmembrane region" description="Helical" evidence="20">
    <location>
        <begin position="77"/>
        <end position="98"/>
    </location>
</feature>
<dbReference type="GO" id="GO:0005743">
    <property type="term" value="C:mitochondrial inner membrane"/>
    <property type="evidence" value="ECO:0007669"/>
    <property type="project" value="UniProtKB-SubCell"/>
</dbReference>
<dbReference type="InterPro" id="IPR005798">
    <property type="entry name" value="Cyt_b/b6_C"/>
</dbReference>
<comment type="cofactor">
    <cofactor evidence="19">
        <name>heme</name>
        <dbReference type="ChEBI" id="CHEBI:30413"/>
    </cofactor>
    <text evidence="19">Binds 2 heme groups non-covalently.</text>
</comment>
<feature type="transmembrane region" description="Helical" evidence="20">
    <location>
        <begin position="145"/>
        <end position="166"/>
    </location>
</feature>
<keyword evidence="5 20" id="KW-0813">Transport</keyword>
<comment type="subcellular location">
    <subcellularLocation>
        <location evidence="2">Mitochondrion inner membrane</location>
        <topology evidence="2">Multi-pass membrane protein</topology>
    </subcellularLocation>
</comment>
<evidence type="ECO:0000259" key="22">
    <source>
        <dbReference type="PROSITE" id="PS51003"/>
    </source>
</evidence>